<keyword evidence="1" id="KW-0689">Ribosomal protein</keyword>
<dbReference type="EMBL" id="CAJHUB010000754">
    <property type="protein sequence ID" value="CAD7682726.1"/>
    <property type="molecule type" value="Genomic_DNA"/>
</dbReference>
<proteinExistence type="inferred from homology"/>
<evidence type="ECO:0000313" key="3">
    <source>
        <dbReference type="Proteomes" id="UP000645828"/>
    </source>
</evidence>
<dbReference type="SUPFAM" id="SSF55315">
    <property type="entry name" value="L30e-like"/>
    <property type="match status" value="1"/>
</dbReference>
<dbReference type="Proteomes" id="UP000645828">
    <property type="component" value="Unassembled WGS sequence"/>
</dbReference>
<dbReference type="InterPro" id="IPR001921">
    <property type="entry name" value="Ribosomal_eL8_euk"/>
</dbReference>
<gene>
    <name evidence="2" type="ORF">NYPRO_LOCUS15518</name>
</gene>
<protein>
    <recommendedName>
        <fullName evidence="1">60S ribosomal protein L7a</fullName>
    </recommendedName>
</protein>
<keyword evidence="3" id="KW-1185">Reference proteome</keyword>
<dbReference type="PRINTS" id="PR00882">
    <property type="entry name" value="RIBOSOMALL7A"/>
</dbReference>
<accession>A0A811Z1Y9</accession>
<comment type="function">
    <text evidence="1">Component of the ribosome.</text>
</comment>
<name>A0A811Z1Y9_NYCPR</name>
<sequence>MPSKMLKRKKAKWKKMVPASAVMNKKEVKKVVNFLFEKSPKDFGIGRDIQCKRDLTYFVKWPCYIWLQQQRALLYKHLKVPPTINQFTQALNTKKEKKQRLLAQTEKKAASKGDVNTVTTLVENKKVQLVMIAHDTGVPYCIIKGEARLRHLVHRKTYTTVTFTQYNLENKRALVKLVEAIRTNYNDRYKKIHRHWGGIVQIR</sequence>
<comment type="similarity">
    <text evidence="1">Belongs to the eukaryotic ribosomal protein eL8 family.</text>
</comment>
<dbReference type="Gene3D" id="3.30.1330.30">
    <property type="match status" value="1"/>
</dbReference>
<evidence type="ECO:0000313" key="2">
    <source>
        <dbReference type="EMBL" id="CAD7682726.1"/>
    </source>
</evidence>
<dbReference type="AlphaFoldDB" id="A0A811Z1Y9"/>
<dbReference type="GO" id="GO:0022625">
    <property type="term" value="C:cytosolic large ribosomal subunit"/>
    <property type="evidence" value="ECO:0007669"/>
    <property type="project" value="UniProtKB-UniRule"/>
</dbReference>
<keyword evidence="1" id="KW-0687">Ribonucleoprotein</keyword>
<reference evidence="2" key="1">
    <citation type="submission" date="2020-12" db="EMBL/GenBank/DDBJ databases">
        <authorList>
            <consortium name="Molecular Ecology Group"/>
        </authorList>
    </citation>
    <scope>NUCLEOTIDE SEQUENCE</scope>
    <source>
        <strain evidence="2">TBG_1078</strain>
    </source>
</reference>
<comment type="caution">
    <text evidence="2">The sequence shown here is derived from an EMBL/GenBank/DDBJ whole genome shotgun (WGS) entry which is preliminary data.</text>
</comment>
<evidence type="ECO:0000256" key="1">
    <source>
        <dbReference type="RuleBase" id="RU367042"/>
    </source>
</evidence>
<organism evidence="2 3">
    <name type="scientific">Nyctereutes procyonoides</name>
    <name type="common">Raccoon dog</name>
    <name type="synonym">Canis procyonoides</name>
    <dbReference type="NCBI Taxonomy" id="34880"/>
    <lineage>
        <taxon>Eukaryota</taxon>
        <taxon>Metazoa</taxon>
        <taxon>Chordata</taxon>
        <taxon>Craniata</taxon>
        <taxon>Vertebrata</taxon>
        <taxon>Euteleostomi</taxon>
        <taxon>Mammalia</taxon>
        <taxon>Eutheria</taxon>
        <taxon>Laurasiatheria</taxon>
        <taxon>Carnivora</taxon>
        <taxon>Caniformia</taxon>
        <taxon>Canidae</taxon>
        <taxon>Nyctereutes</taxon>
    </lineage>
</organism>
<dbReference type="InterPro" id="IPR029064">
    <property type="entry name" value="Ribosomal_eL30-like_sf"/>
</dbReference>
<dbReference type="GO" id="GO:0003723">
    <property type="term" value="F:RNA binding"/>
    <property type="evidence" value="ECO:0007669"/>
    <property type="project" value="UniProtKB-UniRule"/>
</dbReference>